<dbReference type="InterPro" id="IPR015943">
    <property type="entry name" value="WD40/YVTN_repeat-like_dom_sf"/>
</dbReference>
<dbReference type="EMBL" id="ML769471">
    <property type="protein sequence ID" value="KAE9399312.1"/>
    <property type="molecule type" value="Genomic_DNA"/>
</dbReference>
<name>A0A6A4HKC4_9AGAR</name>
<proteinExistence type="predicted"/>
<organism evidence="4 5">
    <name type="scientific">Gymnopus androsaceus JB14</name>
    <dbReference type="NCBI Taxonomy" id="1447944"/>
    <lineage>
        <taxon>Eukaryota</taxon>
        <taxon>Fungi</taxon>
        <taxon>Dikarya</taxon>
        <taxon>Basidiomycota</taxon>
        <taxon>Agaricomycotina</taxon>
        <taxon>Agaricomycetes</taxon>
        <taxon>Agaricomycetidae</taxon>
        <taxon>Agaricales</taxon>
        <taxon>Marasmiineae</taxon>
        <taxon>Omphalotaceae</taxon>
        <taxon>Gymnopus</taxon>
    </lineage>
</organism>
<feature type="region of interest" description="Disordered" evidence="2">
    <location>
        <begin position="1001"/>
        <end position="1033"/>
    </location>
</feature>
<dbReference type="Gene3D" id="2.130.10.10">
    <property type="entry name" value="YVTN repeat-like/Quinoprotein amine dehydrogenase"/>
    <property type="match status" value="1"/>
</dbReference>
<keyword evidence="5" id="KW-1185">Reference proteome</keyword>
<evidence type="ECO:0000256" key="2">
    <source>
        <dbReference type="SAM" id="MobiDB-lite"/>
    </source>
</evidence>
<reference evidence="4" key="1">
    <citation type="journal article" date="2019" name="Environ. Microbiol.">
        <title>Fungal ecological strategies reflected in gene transcription - a case study of two litter decomposers.</title>
        <authorList>
            <person name="Barbi F."/>
            <person name="Kohler A."/>
            <person name="Barry K."/>
            <person name="Baskaran P."/>
            <person name="Daum C."/>
            <person name="Fauchery L."/>
            <person name="Ihrmark K."/>
            <person name="Kuo A."/>
            <person name="LaButti K."/>
            <person name="Lipzen A."/>
            <person name="Morin E."/>
            <person name="Grigoriev I.V."/>
            <person name="Henrissat B."/>
            <person name="Lindahl B."/>
            <person name="Martin F."/>
        </authorList>
    </citation>
    <scope>NUCLEOTIDE SEQUENCE</scope>
    <source>
        <strain evidence="4">JB14</strain>
    </source>
</reference>
<dbReference type="OrthoDB" id="163438at2759"/>
<dbReference type="PANTHER" id="PTHR10039:SF17">
    <property type="entry name" value="FUNGAL STAND N-TERMINAL GOODBYE DOMAIN-CONTAINING PROTEIN-RELATED"/>
    <property type="match status" value="1"/>
</dbReference>
<evidence type="ECO:0000256" key="1">
    <source>
        <dbReference type="ARBA" id="ARBA00022737"/>
    </source>
</evidence>
<accession>A0A6A4HKC4</accession>
<evidence type="ECO:0000313" key="4">
    <source>
        <dbReference type="EMBL" id="KAE9399312.1"/>
    </source>
</evidence>
<dbReference type="AlphaFoldDB" id="A0A6A4HKC4"/>
<dbReference type="CDD" id="cd21037">
    <property type="entry name" value="MLKL_NTD"/>
    <property type="match status" value="1"/>
</dbReference>
<keyword evidence="1" id="KW-0677">Repeat</keyword>
<evidence type="ECO:0000259" key="3">
    <source>
        <dbReference type="Pfam" id="PF24883"/>
    </source>
</evidence>
<dbReference type="PANTHER" id="PTHR10039">
    <property type="entry name" value="AMELOGENIN"/>
    <property type="match status" value="1"/>
</dbReference>
<dbReference type="Proteomes" id="UP000799118">
    <property type="component" value="Unassembled WGS sequence"/>
</dbReference>
<feature type="domain" description="Nephrocystin 3-like N-terminal" evidence="3">
    <location>
        <begin position="176"/>
        <end position="332"/>
    </location>
</feature>
<sequence length="1164" mass="129602">MNHIEKVDDVQTDFADIASRIDALNSLLGQYQRTESELPLSVQIRLDKFSGAINLQNEAIEDKIGRGLFKRTIEATADSGEIVRVLQTLSSVIDVFAIDTALNTDINVEKIRTQLDTLVQESEGREQYVNVNINDSLSPVNSALCDPEGYPEEYKCCLPGTREDALYNAIHDLKKALKSGENQRFWLTGVAGSGKSTLSTTIVSTLRKEGVTVATFFCKRDQVNRRNPRLVIPTLAWYLATKFPEFRKSLGPVLAESLAGRKALPSHPAGQLETLLLSPLQHLSSLPTPSPIVILIDALDESDEASRHLLVDALVKDTVTFPPQVLVVLVSRKSRDLQRKLQSLHVLLDLDRHLHDPSANHDIRLYLEDRLHEIREEQEEEPNWPSEFEVSSLTKRADGLFIWAVIACNFIEQPSCRDELSRLLQTNVAVGIDDLYAHTLGSEFSKMRGKTAWFEDYRSVMGCIICSLSPLAPEDIALLIGRSLNVVNATLNILQPLLYRDEKSHVRLVHASLADYLLAKDRSQQLWVAHPYLHLSLARGCLNALIECSSRSSLDLTKLASPATFVHLSVDNLATHVRYSSTSWAEHLVQAHLDDSETSKIAEIVEIFLTDSFLSWLEILSLLDNVSDGVHALTLLCSWAKDRGTDIENLAIDFLRFLETFRVPIQRSTAHIYISALPWAPSNSQIASIYRNQLDPQRCNLPLVCSGLPSDWASSDVFESMALKLSEIEDPLFISTDSRVPEYLVFSPDGSLVAQALGKELRVWETLNGTLVFGPLHHTSKILSVGISPNNKFIASAIEVDSRLLTEASPDSLPKDFLEIAVFPITAPTASHIFRRNIEHPIPKFNSMLLAFSIEDSSQLRAIPALEIGIDASTWNIETGSPVEGSKHTFPSLSSAAMTNKVVFEHATGWLLRRDQVGPSASGPYCFIPWYSWDVQKLKLFRNHCTSAFHPSGIAVLILGDDPIILRFPKEWKTRNPEIWEAYEADSLVSYVEIMQNRIESSSVPSPPVSPVNDISSEQVNGTASESQSLPISPSTLSMEDAPLSPLANILPSYFFDTSEASTTARYQYVLKHMRYAELSENFLTQSGVHMVHGSTVQFFCEDPVSLPFVHVRVGSLPPARTMWVRQQDKGGSGEQLKFKFTPCHDPSEALGTLTRSSLNYANR</sequence>
<feature type="compositionally biased region" description="Polar residues" evidence="2">
    <location>
        <begin position="1013"/>
        <end position="1033"/>
    </location>
</feature>
<dbReference type="InterPro" id="IPR059179">
    <property type="entry name" value="MLKL-like_MCAfunc"/>
</dbReference>
<dbReference type="Gene3D" id="3.40.50.300">
    <property type="entry name" value="P-loop containing nucleotide triphosphate hydrolases"/>
    <property type="match status" value="1"/>
</dbReference>
<dbReference type="InterPro" id="IPR056884">
    <property type="entry name" value="NPHP3-like_N"/>
</dbReference>
<dbReference type="SUPFAM" id="SSF52540">
    <property type="entry name" value="P-loop containing nucleoside triphosphate hydrolases"/>
    <property type="match status" value="1"/>
</dbReference>
<dbReference type="SUPFAM" id="SSF82171">
    <property type="entry name" value="DPP6 N-terminal domain-like"/>
    <property type="match status" value="1"/>
</dbReference>
<dbReference type="Pfam" id="PF24883">
    <property type="entry name" value="NPHP3_N"/>
    <property type="match status" value="1"/>
</dbReference>
<gene>
    <name evidence="4" type="ORF">BT96DRAFT_694750</name>
</gene>
<evidence type="ECO:0000313" key="5">
    <source>
        <dbReference type="Proteomes" id="UP000799118"/>
    </source>
</evidence>
<dbReference type="InterPro" id="IPR027417">
    <property type="entry name" value="P-loop_NTPase"/>
</dbReference>
<protein>
    <recommendedName>
        <fullName evidence="3">Nephrocystin 3-like N-terminal domain-containing protein</fullName>
    </recommendedName>
</protein>